<reference evidence="3 4" key="1">
    <citation type="submission" date="2016-10" db="EMBL/GenBank/DDBJ databases">
        <authorList>
            <person name="de Groot N.N."/>
        </authorList>
    </citation>
    <scope>NUCLEOTIDE SEQUENCE [LARGE SCALE GENOMIC DNA]</scope>
    <source>
        <strain evidence="3 4">ATCC 43154</strain>
    </source>
</reference>
<dbReference type="STRING" id="758825.SAMN02982985_04443"/>
<name>A0A1I4RRU4_9BURK</name>
<evidence type="ECO:0000313" key="3">
    <source>
        <dbReference type="EMBL" id="SFM54879.1"/>
    </source>
</evidence>
<accession>A0A1I4RRU4</accession>
<proteinExistence type="predicted"/>
<evidence type="ECO:0000256" key="1">
    <source>
        <dbReference type="ARBA" id="ARBA00022801"/>
    </source>
</evidence>
<dbReference type="AlphaFoldDB" id="A0A1I4RRU4"/>
<dbReference type="GO" id="GO:0016787">
    <property type="term" value="F:hydrolase activity"/>
    <property type="evidence" value="ECO:0007669"/>
    <property type="project" value="UniProtKB-KW"/>
</dbReference>
<dbReference type="OrthoDB" id="5360912at2"/>
<sequence length="206" mass="21804">MSRTIRSIAGLRAATSLDAASTALVLIDFQNEYYSGRLPIPDGLPALRQAARLAALADRHGMPVFHIQHINPAGAALFAAGGALAEIHTELTPAPHHHVLHKSTTSSFASTDLHAQLQARGIKTLIIAGLMTHMCVSTAARDARQFGANSYNVIVAADACATRDIDSWNGGVTSHRELHNVTLTALSDNFADIMPTAAILDLTVKA</sequence>
<dbReference type="RefSeq" id="WP_093389898.1">
    <property type="nucleotide sequence ID" value="NZ_FOTW01000023.1"/>
</dbReference>
<dbReference type="Pfam" id="PF00857">
    <property type="entry name" value="Isochorismatase"/>
    <property type="match status" value="1"/>
</dbReference>
<dbReference type="SUPFAM" id="SSF52499">
    <property type="entry name" value="Isochorismatase-like hydrolases"/>
    <property type="match status" value="1"/>
</dbReference>
<evidence type="ECO:0000259" key="2">
    <source>
        <dbReference type="Pfam" id="PF00857"/>
    </source>
</evidence>
<keyword evidence="4" id="KW-1185">Reference proteome</keyword>
<dbReference type="InterPro" id="IPR036380">
    <property type="entry name" value="Isochorismatase-like_sf"/>
</dbReference>
<keyword evidence="1" id="KW-0378">Hydrolase</keyword>
<evidence type="ECO:0000313" key="4">
    <source>
        <dbReference type="Proteomes" id="UP000199470"/>
    </source>
</evidence>
<dbReference type="InterPro" id="IPR000868">
    <property type="entry name" value="Isochorismatase-like_dom"/>
</dbReference>
<gene>
    <name evidence="3" type="ORF">SAMN02982985_04443</name>
</gene>
<dbReference type="Proteomes" id="UP000199470">
    <property type="component" value="Unassembled WGS sequence"/>
</dbReference>
<protein>
    <submittedName>
        <fullName evidence="3">Nicotinamidase-related amidase</fullName>
    </submittedName>
</protein>
<dbReference type="InterPro" id="IPR050272">
    <property type="entry name" value="Isochorismatase-like_hydrls"/>
</dbReference>
<dbReference type="PANTHER" id="PTHR43540">
    <property type="entry name" value="PEROXYUREIDOACRYLATE/UREIDOACRYLATE AMIDOHYDROLASE-RELATED"/>
    <property type="match status" value="1"/>
</dbReference>
<organism evidence="3 4">
    <name type="scientific">Rugamonas rubra</name>
    <dbReference type="NCBI Taxonomy" id="758825"/>
    <lineage>
        <taxon>Bacteria</taxon>
        <taxon>Pseudomonadati</taxon>
        <taxon>Pseudomonadota</taxon>
        <taxon>Betaproteobacteria</taxon>
        <taxon>Burkholderiales</taxon>
        <taxon>Oxalobacteraceae</taxon>
        <taxon>Telluria group</taxon>
        <taxon>Rugamonas</taxon>
    </lineage>
</organism>
<dbReference type="PANTHER" id="PTHR43540:SF15">
    <property type="entry name" value="BLR5631 PROTEIN"/>
    <property type="match status" value="1"/>
</dbReference>
<dbReference type="EMBL" id="FOTW01000023">
    <property type="protein sequence ID" value="SFM54879.1"/>
    <property type="molecule type" value="Genomic_DNA"/>
</dbReference>
<feature type="domain" description="Isochorismatase-like" evidence="2">
    <location>
        <begin position="22"/>
        <end position="176"/>
    </location>
</feature>
<dbReference type="Gene3D" id="3.40.50.850">
    <property type="entry name" value="Isochorismatase-like"/>
    <property type="match status" value="1"/>
</dbReference>